<proteinExistence type="predicted"/>
<dbReference type="Proteomes" id="UP000827986">
    <property type="component" value="Unassembled WGS sequence"/>
</dbReference>
<gene>
    <name evidence="1" type="ORF">KIL84_016528</name>
</gene>
<evidence type="ECO:0000313" key="2">
    <source>
        <dbReference type="Proteomes" id="UP000827986"/>
    </source>
</evidence>
<dbReference type="AlphaFoldDB" id="A0A9D3WZ75"/>
<reference evidence="1" key="1">
    <citation type="submission" date="2021-09" db="EMBL/GenBank/DDBJ databases">
        <title>The genome of Mauremys mutica provides insights into the evolution of semi-aquatic lifestyle.</title>
        <authorList>
            <person name="Gong S."/>
            <person name="Gao Y."/>
        </authorList>
    </citation>
    <scope>NUCLEOTIDE SEQUENCE</scope>
    <source>
        <strain evidence="1">MM-2020</strain>
        <tissue evidence="1">Muscle</tissue>
    </source>
</reference>
<comment type="caution">
    <text evidence="1">The sequence shown here is derived from an EMBL/GenBank/DDBJ whole genome shotgun (WGS) entry which is preliminary data.</text>
</comment>
<name>A0A9D3WZ75_9SAUR</name>
<organism evidence="1 2">
    <name type="scientific">Mauremys mutica</name>
    <name type="common">yellowpond turtle</name>
    <dbReference type="NCBI Taxonomy" id="74926"/>
    <lineage>
        <taxon>Eukaryota</taxon>
        <taxon>Metazoa</taxon>
        <taxon>Chordata</taxon>
        <taxon>Craniata</taxon>
        <taxon>Vertebrata</taxon>
        <taxon>Euteleostomi</taxon>
        <taxon>Archelosauria</taxon>
        <taxon>Testudinata</taxon>
        <taxon>Testudines</taxon>
        <taxon>Cryptodira</taxon>
        <taxon>Durocryptodira</taxon>
        <taxon>Testudinoidea</taxon>
        <taxon>Geoemydidae</taxon>
        <taxon>Geoemydinae</taxon>
        <taxon>Mauremys</taxon>
    </lineage>
</organism>
<keyword evidence="2" id="KW-1185">Reference proteome</keyword>
<accession>A0A9D3WZ75</accession>
<protein>
    <submittedName>
        <fullName evidence="1">Uncharacterized protein</fullName>
    </submittedName>
</protein>
<sequence length="125" mass="13456">MLKACCLDPPYPSLAHGSETWTWEESSFGGGCSRRVAGPVPCSVRILLANSSWRHPVRRQGAGQTPGCLLTRRGSPALEGRVSLAGVRKAQETQRPNAAQPRLSSTPRLVCACVCVCEGNVKRQQ</sequence>
<evidence type="ECO:0000313" key="1">
    <source>
        <dbReference type="EMBL" id="KAH1172689.1"/>
    </source>
</evidence>
<dbReference type="EMBL" id="JAHDVG010000482">
    <property type="protein sequence ID" value="KAH1172689.1"/>
    <property type="molecule type" value="Genomic_DNA"/>
</dbReference>